<proteinExistence type="inferred from homology"/>
<evidence type="ECO:0000256" key="8">
    <source>
        <dbReference type="ARBA" id="ARBA00022840"/>
    </source>
</evidence>
<evidence type="ECO:0000259" key="14">
    <source>
        <dbReference type="Pfam" id="PF00288"/>
    </source>
</evidence>
<evidence type="ECO:0000256" key="12">
    <source>
        <dbReference type="ARBA" id="ARBA00029326"/>
    </source>
</evidence>
<dbReference type="PANTHER" id="PTHR31814:SF2">
    <property type="entry name" value="PHOSPHOMEVALONATE KINASE"/>
    <property type="match status" value="1"/>
</dbReference>
<evidence type="ECO:0000256" key="2">
    <source>
        <dbReference type="ARBA" id="ARBA00006495"/>
    </source>
</evidence>
<keyword evidence="11 13" id="KW-0753">Steroid metabolism</keyword>
<dbReference type="GO" id="GO:0006696">
    <property type="term" value="P:ergosterol biosynthetic process"/>
    <property type="evidence" value="ECO:0007669"/>
    <property type="project" value="EnsemblFungi"/>
</dbReference>
<organism evidence="15 16">
    <name type="scientific">Pneumocystis jirovecii (strain RU7)</name>
    <name type="common">Human pneumocystis pneumonia agent</name>
    <dbReference type="NCBI Taxonomy" id="1408657"/>
    <lineage>
        <taxon>Eukaryota</taxon>
        <taxon>Fungi</taxon>
        <taxon>Dikarya</taxon>
        <taxon>Ascomycota</taxon>
        <taxon>Taphrinomycotina</taxon>
        <taxon>Pneumocystomycetes</taxon>
        <taxon>Pneumocystaceae</taxon>
        <taxon>Pneumocystis</taxon>
    </lineage>
</organism>
<keyword evidence="4 13" id="KW-0444">Lipid biosynthesis</keyword>
<dbReference type="EC" id="2.7.4.2" evidence="3 13"/>
<dbReference type="GeneID" id="28940689"/>
<comment type="catalytic activity">
    <reaction evidence="12">
        <text>(R)-5-phosphomevalonate + ATP = (R)-5-diphosphomevalonate + ADP</text>
        <dbReference type="Rhea" id="RHEA:16341"/>
        <dbReference type="ChEBI" id="CHEBI:30616"/>
        <dbReference type="ChEBI" id="CHEBI:57557"/>
        <dbReference type="ChEBI" id="CHEBI:58146"/>
        <dbReference type="ChEBI" id="CHEBI:456216"/>
        <dbReference type="EC" id="2.7.4.2"/>
    </reaction>
    <physiologicalReaction direction="left-to-right" evidence="12">
        <dbReference type="Rhea" id="RHEA:16342"/>
    </physiologicalReaction>
</comment>
<dbReference type="PANTHER" id="PTHR31814">
    <property type="match status" value="1"/>
</dbReference>
<evidence type="ECO:0000256" key="9">
    <source>
        <dbReference type="ARBA" id="ARBA00022955"/>
    </source>
</evidence>
<dbReference type="UniPathway" id="UPA00057">
    <property type="reaction ID" value="UER00099"/>
</dbReference>
<dbReference type="GO" id="GO:0019287">
    <property type="term" value="P:isopentenyl diphosphate biosynthetic process, mevalonate pathway"/>
    <property type="evidence" value="ECO:0007669"/>
    <property type="project" value="UniProtKB-UniRule"/>
</dbReference>
<gene>
    <name evidence="15" type="ORF">T551_02171</name>
</gene>
<protein>
    <recommendedName>
        <fullName evidence="3 13">Phosphomevalonate kinase</fullName>
        <ecNumber evidence="3 13">2.7.4.2</ecNumber>
    </recommendedName>
</protein>
<keyword evidence="8" id="KW-0067">ATP-binding</keyword>
<dbReference type="InterPro" id="IPR014721">
    <property type="entry name" value="Ribsml_uS5_D2-typ_fold_subgr"/>
</dbReference>
<comment type="similarity">
    <text evidence="2 13">Belongs to the GHMP kinase family. Mevalonate kinase subfamily.</text>
</comment>
<sequence>MKEKRTAVSAPGKVLLAGGYLILEPENEGFVLTLSARIVCIVENREKIDGKPEIRVRCPQFKQPDYFFHVVFDQNDLVLGIQEVSNKTRNPYVYYALIYSILYLNPMTMPNLCITILADNDYYSQTAPRSTLCKYNRFDVPIENVHKTGIGSSAALMTSMIAALLVHLSDGKFDVQVTQNKWIIHNLSQIAHCCVQNKIGSGFDIAAACFGSCLYRRFDPAIIDSIADCTSVHFKKQLAKVVESLWDISIEELNFPSGLKVLLIDRDKGTSTLNMARDVLAWKNSNAEANVIWEELKKANDMFYKTISKLTSASQEFESDYYDVLKITGQAPWDKNNIQFEKESTKHFIFELLDDLYFQLKLIRQKLKIIGIKANVPIEPSSQSSLLDRCIQIPGVLGVGIPGAGGYDAIFCIIIEQSNAKNDISNIKMEEDNTNFSILLSNEEHSGLKMKNPKEFEVFLD</sequence>
<evidence type="ECO:0000256" key="6">
    <source>
        <dbReference type="ARBA" id="ARBA00022741"/>
    </source>
</evidence>
<comment type="caution">
    <text evidence="15">The sequence shown here is derived from an EMBL/GenBank/DDBJ whole genome shotgun (WGS) entry which is preliminary data.</text>
</comment>
<dbReference type="RefSeq" id="XP_018229386.1">
    <property type="nucleotide sequence ID" value="XM_018374434.1"/>
</dbReference>
<evidence type="ECO:0000256" key="7">
    <source>
        <dbReference type="ARBA" id="ARBA00022777"/>
    </source>
</evidence>
<dbReference type="OrthoDB" id="10262935at2759"/>
<name>A0A0W4ZMI0_PNEJ7</name>
<dbReference type="EMBL" id="LFWA01000009">
    <property type="protein sequence ID" value="KTW29555.1"/>
    <property type="molecule type" value="Genomic_DNA"/>
</dbReference>
<keyword evidence="10 13" id="KW-0443">Lipid metabolism</keyword>
<keyword evidence="5 13" id="KW-0808">Transferase</keyword>
<keyword evidence="9 13" id="KW-0752">Steroid biosynthesis</keyword>
<dbReference type="GO" id="GO:0005777">
    <property type="term" value="C:peroxisome"/>
    <property type="evidence" value="ECO:0007669"/>
    <property type="project" value="TreeGrafter"/>
</dbReference>
<dbReference type="GO" id="GO:0010142">
    <property type="term" value="P:farnesyl diphosphate biosynthetic process, mevalonate pathway"/>
    <property type="evidence" value="ECO:0007669"/>
    <property type="project" value="EnsemblFungi"/>
</dbReference>
<dbReference type="SUPFAM" id="SSF54211">
    <property type="entry name" value="Ribosomal protein S5 domain 2-like"/>
    <property type="match status" value="1"/>
</dbReference>
<feature type="domain" description="GHMP kinase N-terminal" evidence="14">
    <location>
        <begin position="146"/>
        <end position="211"/>
    </location>
</feature>
<comment type="pathway">
    <text evidence="1 13">Isoprenoid biosynthesis; isopentenyl diphosphate biosynthesis via mevalonate pathway; isopentenyl diphosphate from (R)-mevalonate: step 2/3.</text>
</comment>
<dbReference type="STRING" id="1408657.A0A0W4ZMI0"/>
<dbReference type="eggNOG" id="KOG4519">
    <property type="taxonomic scope" value="Eukaryota"/>
</dbReference>
<evidence type="ECO:0000256" key="5">
    <source>
        <dbReference type="ARBA" id="ARBA00022679"/>
    </source>
</evidence>
<reference evidence="16" key="1">
    <citation type="journal article" date="2016" name="Nat. Commun.">
        <title>Genome analysis of three Pneumocystis species reveals adaptation mechanisms to life exclusively in mammalian hosts.</title>
        <authorList>
            <person name="Ma L."/>
            <person name="Chen Z."/>
            <person name="Huang D.W."/>
            <person name="Kutty G."/>
            <person name="Ishihara M."/>
            <person name="Wang H."/>
            <person name="Abouelleil A."/>
            <person name="Bishop L."/>
            <person name="Davey E."/>
            <person name="Deng R."/>
            <person name="Deng X."/>
            <person name="Fan L."/>
            <person name="Fantoni G."/>
            <person name="Fitzgerald M."/>
            <person name="Gogineni E."/>
            <person name="Goldberg J.M."/>
            <person name="Handley G."/>
            <person name="Hu X."/>
            <person name="Huber C."/>
            <person name="Jiao X."/>
            <person name="Jones K."/>
            <person name="Levin J.Z."/>
            <person name="Liu Y."/>
            <person name="Macdonald P."/>
            <person name="Melnikov A."/>
            <person name="Raley C."/>
            <person name="Sassi M."/>
            <person name="Sherman B.T."/>
            <person name="Song X."/>
            <person name="Sykes S."/>
            <person name="Tran B."/>
            <person name="Walsh L."/>
            <person name="Xia Y."/>
            <person name="Yang J."/>
            <person name="Young S."/>
            <person name="Zeng Q."/>
            <person name="Zheng X."/>
            <person name="Stephens R."/>
            <person name="Nusbaum C."/>
            <person name="Birren B.W."/>
            <person name="Azadi P."/>
            <person name="Lempicki R.A."/>
            <person name="Cuomo C.A."/>
            <person name="Kovacs J.A."/>
        </authorList>
    </citation>
    <scope>NUCLEOTIDE SEQUENCE [LARGE SCALE GENOMIC DNA]</scope>
    <source>
        <strain evidence="16">RU7</strain>
    </source>
</reference>
<dbReference type="Proteomes" id="UP000053447">
    <property type="component" value="Unassembled WGS sequence"/>
</dbReference>
<dbReference type="GO" id="GO:0031388">
    <property type="term" value="P:organic acid phosphorylation"/>
    <property type="evidence" value="ECO:0007669"/>
    <property type="project" value="EnsemblFungi"/>
</dbReference>
<dbReference type="InterPro" id="IPR020568">
    <property type="entry name" value="Ribosomal_Su5_D2-typ_SF"/>
</dbReference>
<keyword evidence="16" id="KW-1185">Reference proteome</keyword>
<keyword evidence="7 13" id="KW-0418">Kinase</keyword>
<evidence type="ECO:0000313" key="15">
    <source>
        <dbReference type="EMBL" id="KTW29555.1"/>
    </source>
</evidence>
<evidence type="ECO:0000256" key="10">
    <source>
        <dbReference type="ARBA" id="ARBA00023098"/>
    </source>
</evidence>
<evidence type="ECO:0000256" key="3">
    <source>
        <dbReference type="ARBA" id="ARBA00012958"/>
    </source>
</evidence>
<dbReference type="AlphaFoldDB" id="A0A0W4ZMI0"/>
<evidence type="ECO:0000256" key="1">
    <source>
        <dbReference type="ARBA" id="ARBA00005017"/>
    </source>
</evidence>
<accession>A0A0W4ZMI0</accession>
<dbReference type="Pfam" id="PF00288">
    <property type="entry name" value="GHMP_kinases_N"/>
    <property type="match status" value="1"/>
</dbReference>
<evidence type="ECO:0000256" key="4">
    <source>
        <dbReference type="ARBA" id="ARBA00022516"/>
    </source>
</evidence>
<dbReference type="InterPro" id="IPR035102">
    <property type="entry name" value="Phosphomevalonate_kinase"/>
</dbReference>
<evidence type="ECO:0000256" key="13">
    <source>
        <dbReference type="PIRNR" id="PIRNR017288"/>
    </source>
</evidence>
<evidence type="ECO:0000313" key="16">
    <source>
        <dbReference type="Proteomes" id="UP000053447"/>
    </source>
</evidence>
<dbReference type="Gene3D" id="3.30.230.10">
    <property type="match status" value="1"/>
</dbReference>
<dbReference type="InterPro" id="IPR006204">
    <property type="entry name" value="GHMP_kinase_N_dom"/>
</dbReference>
<dbReference type="VEuPathDB" id="FungiDB:T551_02171"/>
<evidence type="ECO:0000256" key="11">
    <source>
        <dbReference type="ARBA" id="ARBA00023221"/>
    </source>
</evidence>
<dbReference type="InterPro" id="IPR016005">
    <property type="entry name" value="Erg8"/>
</dbReference>
<dbReference type="GO" id="GO:0005524">
    <property type="term" value="F:ATP binding"/>
    <property type="evidence" value="ECO:0007669"/>
    <property type="project" value="UniProtKB-UniRule"/>
</dbReference>
<keyword evidence="6" id="KW-0547">Nucleotide-binding</keyword>
<dbReference type="PIRSF" id="PIRSF017288">
    <property type="entry name" value="PMK_GHMP_euk"/>
    <property type="match status" value="1"/>
</dbReference>
<dbReference type="GO" id="GO:0004631">
    <property type="term" value="F:phosphomevalonate kinase activity"/>
    <property type="evidence" value="ECO:0007669"/>
    <property type="project" value="UniProtKB-UniRule"/>
</dbReference>